<proteinExistence type="predicted"/>
<evidence type="ECO:0000313" key="1">
    <source>
        <dbReference type="EMBL" id="CAJ1407202.1"/>
    </source>
</evidence>
<dbReference type="InterPro" id="IPR008775">
    <property type="entry name" value="Phytyl_CoA_dOase-like"/>
</dbReference>
<dbReference type="Proteomes" id="UP001178507">
    <property type="component" value="Unassembled WGS sequence"/>
</dbReference>
<dbReference type="AlphaFoldDB" id="A0AA36JKC0"/>
<evidence type="ECO:0008006" key="3">
    <source>
        <dbReference type="Google" id="ProtNLM"/>
    </source>
</evidence>
<dbReference type="Pfam" id="PF05721">
    <property type="entry name" value="PhyH"/>
    <property type="match status" value="1"/>
</dbReference>
<reference evidence="1" key="1">
    <citation type="submission" date="2023-08" db="EMBL/GenBank/DDBJ databases">
        <authorList>
            <person name="Chen Y."/>
            <person name="Shah S."/>
            <person name="Dougan E. K."/>
            <person name="Thang M."/>
            <person name="Chan C."/>
        </authorList>
    </citation>
    <scope>NUCLEOTIDE SEQUENCE</scope>
</reference>
<evidence type="ECO:0000313" key="2">
    <source>
        <dbReference type="Proteomes" id="UP001178507"/>
    </source>
</evidence>
<sequence length="187" mass="21405">MQMDWVEFLRQVTDHQVEHPHLWSLVGRGGDSYDYIQRNVWMTNNGYRDFMYYSPLCHVLAQLARTSELRPSTDVLIVNPNDGINWHQDNQNGPIDADYAIRWWTAMDACGEGKIGVPEYLIGSHRNQTVKDEVAVDISGGDLPRFTDCTEYVVQPGDLIVWNTRTVHRIRDLAQATPRESALPGSF</sequence>
<keyword evidence="2" id="KW-1185">Reference proteome</keyword>
<name>A0AA36JKC0_9DINO</name>
<dbReference type="Gene3D" id="2.60.120.620">
    <property type="entry name" value="q2cbj1_9rhob like domain"/>
    <property type="match status" value="1"/>
</dbReference>
<accession>A0AA36JKC0</accession>
<organism evidence="1 2">
    <name type="scientific">Effrenium voratum</name>
    <dbReference type="NCBI Taxonomy" id="2562239"/>
    <lineage>
        <taxon>Eukaryota</taxon>
        <taxon>Sar</taxon>
        <taxon>Alveolata</taxon>
        <taxon>Dinophyceae</taxon>
        <taxon>Suessiales</taxon>
        <taxon>Symbiodiniaceae</taxon>
        <taxon>Effrenium</taxon>
    </lineage>
</organism>
<dbReference type="EMBL" id="CAUJNA010003661">
    <property type="protein sequence ID" value="CAJ1407202.1"/>
    <property type="molecule type" value="Genomic_DNA"/>
</dbReference>
<dbReference type="SUPFAM" id="SSF51197">
    <property type="entry name" value="Clavaminate synthase-like"/>
    <property type="match status" value="1"/>
</dbReference>
<protein>
    <recommendedName>
        <fullName evidence="3">Phytanoyl-CoA dioxygenase</fullName>
    </recommendedName>
</protein>
<comment type="caution">
    <text evidence="1">The sequence shown here is derived from an EMBL/GenBank/DDBJ whole genome shotgun (WGS) entry which is preliminary data.</text>
</comment>
<gene>
    <name evidence="1" type="ORF">EVOR1521_LOCUS28967</name>
</gene>